<dbReference type="EMBL" id="SULI01000034">
    <property type="protein sequence ID" value="TKZ15904.1"/>
    <property type="molecule type" value="Genomic_DNA"/>
</dbReference>
<dbReference type="RefSeq" id="WP_138017482.1">
    <property type="nucleotide sequence ID" value="NZ_SULI01000034.1"/>
</dbReference>
<evidence type="ECO:0000256" key="2">
    <source>
        <dbReference type="ARBA" id="ARBA00022448"/>
    </source>
</evidence>
<evidence type="ECO:0000313" key="6">
    <source>
        <dbReference type="EMBL" id="TKZ15904.1"/>
    </source>
</evidence>
<dbReference type="PROSITE" id="PS50893">
    <property type="entry name" value="ABC_TRANSPORTER_2"/>
    <property type="match status" value="1"/>
</dbReference>
<evidence type="ECO:0000313" key="7">
    <source>
        <dbReference type="Proteomes" id="UP000306575"/>
    </source>
</evidence>
<feature type="domain" description="ABC transporter" evidence="5">
    <location>
        <begin position="2"/>
        <end position="237"/>
    </location>
</feature>
<dbReference type="AlphaFoldDB" id="A0A4U7MUL5"/>
<dbReference type="InterPro" id="IPR017871">
    <property type="entry name" value="ABC_transporter-like_CS"/>
</dbReference>
<dbReference type="GO" id="GO:0005524">
    <property type="term" value="F:ATP binding"/>
    <property type="evidence" value="ECO:0007669"/>
    <property type="project" value="UniProtKB-KW"/>
</dbReference>
<comment type="caution">
    <text evidence="6">The sequence shown here is derived from an EMBL/GenBank/DDBJ whole genome shotgun (WGS) entry which is preliminary data.</text>
</comment>
<keyword evidence="2" id="KW-0813">Transport</keyword>
<reference evidence="6 7" key="1">
    <citation type="submission" date="2019-04" db="EMBL/GenBank/DDBJ databases">
        <title>Genome sequence of Pelagicola litoralis CL-ES2.</title>
        <authorList>
            <person name="Cao J."/>
        </authorList>
    </citation>
    <scope>NUCLEOTIDE SEQUENCE [LARGE SCALE GENOMIC DNA]</scope>
    <source>
        <strain evidence="6 7">CL-ES2</strain>
    </source>
</reference>
<dbReference type="InterPro" id="IPR003593">
    <property type="entry name" value="AAA+_ATPase"/>
</dbReference>
<evidence type="ECO:0000256" key="3">
    <source>
        <dbReference type="ARBA" id="ARBA00022741"/>
    </source>
</evidence>
<dbReference type="Gene3D" id="3.40.50.300">
    <property type="entry name" value="P-loop containing nucleotide triphosphate hydrolases"/>
    <property type="match status" value="1"/>
</dbReference>
<dbReference type="PANTHER" id="PTHR43776:SF7">
    <property type="entry name" value="D,D-DIPEPTIDE TRANSPORT ATP-BINDING PROTEIN DDPF-RELATED"/>
    <property type="match status" value="1"/>
</dbReference>
<dbReference type="CDD" id="cd03257">
    <property type="entry name" value="ABC_NikE_OppD_transporters"/>
    <property type="match status" value="1"/>
</dbReference>
<keyword evidence="3" id="KW-0547">Nucleotide-binding</keyword>
<evidence type="ECO:0000259" key="5">
    <source>
        <dbReference type="PROSITE" id="PS50893"/>
    </source>
</evidence>
<comment type="similarity">
    <text evidence="1">Belongs to the ABC transporter superfamily.</text>
</comment>
<dbReference type="Proteomes" id="UP000306575">
    <property type="component" value="Unassembled WGS sequence"/>
</dbReference>
<organism evidence="6 7">
    <name type="scientific">Shimia litoralis</name>
    <dbReference type="NCBI Taxonomy" id="420403"/>
    <lineage>
        <taxon>Bacteria</taxon>
        <taxon>Pseudomonadati</taxon>
        <taxon>Pseudomonadota</taxon>
        <taxon>Alphaproteobacteria</taxon>
        <taxon>Rhodobacterales</taxon>
        <taxon>Roseobacteraceae</taxon>
    </lineage>
</organism>
<dbReference type="PANTHER" id="PTHR43776">
    <property type="entry name" value="TRANSPORT ATP-BINDING PROTEIN"/>
    <property type="match status" value="1"/>
</dbReference>
<sequence length="240" mass="25792">MLRVEGLSKHFYGREVLRGVDLSIAAGEVVGLIGRSGSGKSTLARCLVGLEQIDAGNISFAGSQIRPGHGSARQQIQYLWQDPTQSLSPYLTAHGAVMETLSGFGVGAPDTRHSRAASLLDTLGLASSLHARHPYALSGGQCQRVALAKTLAAQPKLLVLDEPLSSLDLATQINTTKLLRKVHAETDLAMLIVSHDLAPLRQLADRILVLDEARIVEDIPMQSFIEHAQHPLARAYAKTL</sequence>
<keyword evidence="7" id="KW-1185">Reference proteome</keyword>
<name>A0A4U7MUL5_9RHOB</name>
<gene>
    <name evidence="6" type="ORF">FAP39_16525</name>
</gene>
<protein>
    <submittedName>
        <fullName evidence="6">ABC transporter ATP-binding protein</fullName>
    </submittedName>
</protein>
<dbReference type="OrthoDB" id="9784450at2"/>
<dbReference type="InterPro" id="IPR003439">
    <property type="entry name" value="ABC_transporter-like_ATP-bd"/>
</dbReference>
<dbReference type="InterPro" id="IPR027417">
    <property type="entry name" value="P-loop_NTPase"/>
</dbReference>
<dbReference type="Pfam" id="PF00005">
    <property type="entry name" value="ABC_tran"/>
    <property type="match status" value="1"/>
</dbReference>
<dbReference type="GO" id="GO:0055085">
    <property type="term" value="P:transmembrane transport"/>
    <property type="evidence" value="ECO:0007669"/>
    <property type="project" value="UniProtKB-ARBA"/>
</dbReference>
<dbReference type="SUPFAM" id="SSF52540">
    <property type="entry name" value="P-loop containing nucleoside triphosphate hydrolases"/>
    <property type="match status" value="1"/>
</dbReference>
<keyword evidence="4 6" id="KW-0067">ATP-binding</keyword>
<proteinExistence type="inferred from homology"/>
<dbReference type="InterPro" id="IPR050319">
    <property type="entry name" value="ABC_transp_ATP-bind"/>
</dbReference>
<dbReference type="PROSITE" id="PS00211">
    <property type="entry name" value="ABC_TRANSPORTER_1"/>
    <property type="match status" value="1"/>
</dbReference>
<evidence type="ECO:0000256" key="4">
    <source>
        <dbReference type="ARBA" id="ARBA00022840"/>
    </source>
</evidence>
<evidence type="ECO:0000256" key="1">
    <source>
        <dbReference type="ARBA" id="ARBA00005417"/>
    </source>
</evidence>
<accession>A0A4U7MUL5</accession>
<dbReference type="SMART" id="SM00382">
    <property type="entry name" value="AAA"/>
    <property type="match status" value="1"/>
</dbReference>
<dbReference type="GO" id="GO:0016887">
    <property type="term" value="F:ATP hydrolysis activity"/>
    <property type="evidence" value="ECO:0007669"/>
    <property type="project" value="InterPro"/>
</dbReference>